<keyword evidence="5 7" id="KW-1133">Transmembrane helix</keyword>
<feature type="transmembrane region" description="Helical" evidence="7">
    <location>
        <begin position="186"/>
        <end position="208"/>
    </location>
</feature>
<evidence type="ECO:0008006" key="10">
    <source>
        <dbReference type="Google" id="ProtNLM"/>
    </source>
</evidence>
<dbReference type="InterPro" id="IPR050171">
    <property type="entry name" value="MFS_Transporters"/>
</dbReference>
<dbReference type="InterPro" id="IPR036259">
    <property type="entry name" value="MFS_trans_sf"/>
</dbReference>
<evidence type="ECO:0000256" key="7">
    <source>
        <dbReference type="SAM" id="Phobius"/>
    </source>
</evidence>
<dbReference type="SUPFAM" id="SSF103473">
    <property type="entry name" value="MFS general substrate transporter"/>
    <property type="match status" value="1"/>
</dbReference>
<feature type="transmembrane region" description="Helical" evidence="7">
    <location>
        <begin position="327"/>
        <end position="348"/>
    </location>
</feature>
<dbReference type="GO" id="GO:0005886">
    <property type="term" value="C:plasma membrane"/>
    <property type="evidence" value="ECO:0007669"/>
    <property type="project" value="UniProtKB-SubCell"/>
</dbReference>
<feature type="transmembrane region" description="Helical" evidence="7">
    <location>
        <begin position="117"/>
        <end position="136"/>
    </location>
</feature>
<keyword evidence="2" id="KW-0813">Transport</keyword>
<evidence type="ECO:0000256" key="5">
    <source>
        <dbReference type="ARBA" id="ARBA00022989"/>
    </source>
</evidence>
<protein>
    <recommendedName>
        <fullName evidence="10">Major facilitator superfamily (MFS) profile domain-containing protein</fullName>
    </recommendedName>
</protein>
<dbReference type="Proteomes" id="UP000187209">
    <property type="component" value="Unassembled WGS sequence"/>
</dbReference>
<evidence type="ECO:0000256" key="2">
    <source>
        <dbReference type="ARBA" id="ARBA00022448"/>
    </source>
</evidence>
<dbReference type="EMBL" id="MPUH01000973">
    <property type="protein sequence ID" value="OMJ71610.1"/>
    <property type="molecule type" value="Genomic_DNA"/>
</dbReference>
<keyword evidence="6 7" id="KW-0472">Membrane</keyword>
<name>A0A1R2B4Q6_9CILI</name>
<dbReference type="Pfam" id="PF07690">
    <property type="entry name" value="MFS_1"/>
    <property type="match status" value="1"/>
</dbReference>
<organism evidence="8 9">
    <name type="scientific">Stentor coeruleus</name>
    <dbReference type="NCBI Taxonomy" id="5963"/>
    <lineage>
        <taxon>Eukaryota</taxon>
        <taxon>Sar</taxon>
        <taxon>Alveolata</taxon>
        <taxon>Ciliophora</taxon>
        <taxon>Postciliodesmatophora</taxon>
        <taxon>Heterotrichea</taxon>
        <taxon>Heterotrichida</taxon>
        <taxon>Stentoridae</taxon>
        <taxon>Stentor</taxon>
    </lineage>
</organism>
<reference evidence="8 9" key="1">
    <citation type="submission" date="2016-11" db="EMBL/GenBank/DDBJ databases">
        <title>The macronuclear genome of Stentor coeruleus: a giant cell with tiny introns.</title>
        <authorList>
            <person name="Slabodnick M."/>
            <person name="Ruby J.G."/>
            <person name="Reiff S.B."/>
            <person name="Swart E.C."/>
            <person name="Gosai S."/>
            <person name="Prabakaran S."/>
            <person name="Witkowska E."/>
            <person name="Larue G.E."/>
            <person name="Fisher S."/>
            <person name="Freeman R.M."/>
            <person name="Gunawardena J."/>
            <person name="Chu W."/>
            <person name="Stover N.A."/>
            <person name="Gregory B.D."/>
            <person name="Nowacki M."/>
            <person name="Derisi J."/>
            <person name="Roy S.W."/>
            <person name="Marshall W.F."/>
            <person name="Sood P."/>
        </authorList>
    </citation>
    <scope>NUCLEOTIDE SEQUENCE [LARGE SCALE GENOMIC DNA]</scope>
    <source>
        <strain evidence="8">WM001</strain>
    </source>
</reference>
<feature type="transmembrane region" description="Helical" evidence="7">
    <location>
        <begin position="304"/>
        <end position="321"/>
    </location>
</feature>
<sequence>MEDIRNPLVEKKSQLQEAVDCLWQSPYYLWITLCIKFTSFAAFSVIAVCSSLYLTNIHHFSERETGLIFASFGLMIGIYSVCLSNLAKILGIRKTMILGNIMGCIGYSLVLTTENRYWQFVFILIFLMFAISINLTNTKLGVKYYTYPKSRSLAYTLYYIVFFVAAGFASGGVDILYTLYDEGPELYKIIFSFGLCLYIITLILSLFLREIDLENTEDIEIIFIMPSREVIKLKRFWKFVLLVLLMLIVKSVYFHLSGTLPLYMDRTIENGKHFGLMMVIHQIILLIATPIFTYLVFYMDKYSIIILGSFFTTASPLALYYENSYLGITFMIILISLGESIYAPRLVDYTIEIAPKGAEAIFLGIAAVTNSLPLIITGISSGFLMENYCTKDGSKDECHNVWVWVSGYSLIAVFVLFALRKYIEDKPYA</sequence>
<dbReference type="PANTHER" id="PTHR23517:SF3">
    <property type="entry name" value="INTEGRAL MEMBRANE TRANSPORT PROTEIN"/>
    <property type="match status" value="1"/>
</dbReference>
<feature type="transmembrane region" description="Helical" evidence="7">
    <location>
        <begin position="66"/>
        <end position="87"/>
    </location>
</feature>
<dbReference type="AlphaFoldDB" id="A0A1R2B4Q6"/>
<comment type="caution">
    <text evidence="8">The sequence shown here is derived from an EMBL/GenBank/DDBJ whole genome shotgun (WGS) entry which is preliminary data.</text>
</comment>
<proteinExistence type="predicted"/>
<feature type="transmembrane region" description="Helical" evidence="7">
    <location>
        <begin position="27"/>
        <end position="54"/>
    </location>
</feature>
<dbReference type="GO" id="GO:0022857">
    <property type="term" value="F:transmembrane transporter activity"/>
    <property type="evidence" value="ECO:0007669"/>
    <property type="project" value="InterPro"/>
</dbReference>
<dbReference type="Gene3D" id="1.20.1250.20">
    <property type="entry name" value="MFS general substrate transporter like domains"/>
    <property type="match status" value="1"/>
</dbReference>
<evidence type="ECO:0000256" key="3">
    <source>
        <dbReference type="ARBA" id="ARBA00022475"/>
    </source>
</evidence>
<dbReference type="InterPro" id="IPR011701">
    <property type="entry name" value="MFS"/>
</dbReference>
<evidence type="ECO:0000256" key="6">
    <source>
        <dbReference type="ARBA" id="ARBA00023136"/>
    </source>
</evidence>
<keyword evidence="9" id="KW-1185">Reference proteome</keyword>
<feature type="transmembrane region" description="Helical" evidence="7">
    <location>
        <begin position="276"/>
        <end position="297"/>
    </location>
</feature>
<keyword evidence="3" id="KW-1003">Cell membrane</keyword>
<evidence type="ECO:0000313" key="9">
    <source>
        <dbReference type="Proteomes" id="UP000187209"/>
    </source>
</evidence>
<feature type="transmembrane region" description="Helical" evidence="7">
    <location>
        <begin position="236"/>
        <end position="256"/>
    </location>
</feature>
<feature type="transmembrane region" description="Helical" evidence="7">
    <location>
        <begin position="360"/>
        <end position="381"/>
    </location>
</feature>
<feature type="transmembrane region" description="Helical" evidence="7">
    <location>
        <begin position="157"/>
        <end position="180"/>
    </location>
</feature>
<dbReference type="PANTHER" id="PTHR23517">
    <property type="entry name" value="RESISTANCE PROTEIN MDTM, PUTATIVE-RELATED-RELATED"/>
    <property type="match status" value="1"/>
</dbReference>
<evidence type="ECO:0000256" key="4">
    <source>
        <dbReference type="ARBA" id="ARBA00022692"/>
    </source>
</evidence>
<dbReference type="OrthoDB" id="566532at2759"/>
<gene>
    <name evidence="8" type="ORF">SteCoe_30130</name>
</gene>
<evidence type="ECO:0000313" key="8">
    <source>
        <dbReference type="EMBL" id="OMJ71610.1"/>
    </source>
</evidence>
<accession>A0A1R2B4Q6</accession>
<feature type="transmembrane region" description="Helical" evidence="7">
    <location>
        <begin position="401"/>
        <end position="419"/>
    </location>
</feature>
<evidence type="ECO:0000256" key="1">
    <source>
        <dbReference type="ARBA" id="ARBA00004651"/>
    </source>
</evidence>
<keyword evidence="4 7" id="KW-0812">Transmembrane</keyword>
<comment type="subcellular location">
    <subcellularLocation>
        <location evidence="1">Cell membrane</location>
        <topology evidence="1">Multi-pass membrane protein</topology>
    </subcellularLocation>
</comment>